<sequence>MKIMDRLSRIFGSRDEATSEPESHVLGPFEIRLIAEGKLERLADFAASSRLHAADPKGDTPLHLAARMGNLAVCDLFIRSGADPGVLNHDRQTPADVAFAEGHGLTAQLLSSLVAGSPETETETVSEREVSLVVDSVVAGHNAVREHRFAGIQETEPADRVDDLDDLLNFEAEAEPEEFFDQYAGDTASGTFVALVSSSPVVSDDEDGDWDLDLSQAPISGEGIGSSAAAAADHGAESDFLQVRNRGRQSVKRAVVQTGTRMSIDPDLCFTWAEEILAKGRCSLDDIDRLVAHCEGNGDLEELRINLQRNLEAAGFDLAQETGHDADLWDAVSDTSSDDLADAIEAALTRRTRLPGTQRFVMDKSEELQLLEPMMRAKQELQLGILASETAVETILDVMDRIRDGSRDPGSVSLRTIIPSRPGHAETSEVMAAADALRSWHTTGRVMDGKRRREALAALEALELSLAFHKELVRRLEQFPACQAEASELEAEILISESATEHLIREHLPYVRRFASRNVEEGEDPEDVFQVAFMGLQRSTRRFDPERGYRFLIYATYWMRQAIMRWRADEGAAIRIPVHRNEKITKLDRALERLDVRVGGAVSDLELAEDLEWTIDEVRQFRGIPREAEYPASLDDWDNLLPEPPEVDVFDQAETERIVTDALADLPERQADVIRMRFGIGRDSDMTLEEIGQIYGVTRERIRQIEAKGLDRLSHPGRKRRLQELLGYDSSRGTRASSSAEREQHSPAEPVKKSQTLTSWSESRIDRLKELWAAGMSASQIAQELGGTSRNAVIGKLSRLGLVDSDRGQCQ</sequence>
<evidence type="ECO:0000256" key="5">
    <source>
        <dbReference type="PROSITE-ProRule" id="PRU00023"/>
    </source>
</evidence>
<dbReference type="InterPro" id="IPR007630">
    <property type="entry name" value="RNA_pol_sigma70_r4"/>
</dbReference>
<dbReference type="STRING" id="1545044.SAMN05444276_102944"/>
<dbReference type="PROSITE" id="PS50088">
    <property type="entry name" value="ANK_REPEAT"/>
    <property type="match status" value="1"/>
</dbReference>
<evidence type="ECO:0000259" key="7">
    <source>
        <dbReference type="PROSITE" id="PS00716"/>
    </source>
</evidence>
<keyword evidence="3" id="KW-0238">DNA-binding</keyword>
<evidence type="ECO:0000256" key="2">
    <source>
        <dbReference type="ARBA" id="ARBA00023082"/>
    </source>
</evidence>
<dbReference type="InterPro" id="IPR013324">
    <property type="entry name" value="RNA_pol_sigma_r3/r4-like"/>
</dbReference>
<dbReference type="SUPFAM" id="SSF88946">
    <property type="entry name" value="Sigma2 domain of RNA polymerase sigma factors"/>
    <property type="match status" value="1"/>
</dbReference>
<organism evidence="8 9">
    <name type="scientific">Paracoccus sanguinis</name>
    <dbReference type="NCBI Taxonomy" id="1545044"/>
    <lineage>
        <taxon>Bacteria</taxon>
        <taxon>Pseudomonadati</taxon>
        <taxon>Pseudomonadota</taxon>
        <taxon>Alphaproteobacteria</taxon>
        <taxon>Rhodobacterales</taxon>
        <taxon>Paracoccaceae</taxon>
        <taxon>Paracoccus</taxon>
    </lineage>
</organism>
<dbReference type="PROSITE" id="PS00716">
    <property type="entry name" value="SIGMA70_2"/>
    <property type="match status" value="1"/>
</dbReference>
<evidence type="ECO:0000256" key="4">
    <source>
        <dbReference type="ARBA" id="ARBA00023163"/>
    </source>
</evidence>
<gene>
    <name evidence="8" type="ORF">SAMN05444276_102944</name>
</gene>
<proteinExistence type="predicted"/>
<dbReference type="Pfam" id="PF04542">
    <property type="entry name" value="Sigma70_r2"/>
    <property type="match status" value="1"/>
</dbReference>
<dbReference type="Gene3D" id="1.25.40.20">
    <property type="entry name" value="Ankyrin repeat-containing domain"/>
    <property type="match status" value="1"/>
</dbReference>
<dbReference type="InterPro" id="IPR014284">
    <property type="entry name" value="RNA_pol_sigma-70_dom"/>
</dbReference>
<dbReference type="InterPro" id="IPR011681">
    <property type="entry name" value="GcrA"/>
</dbReference>
<dbReference type="Pfam" id="PF00023">
    <property type="entry name" value="Ank"/>
    <property type="match status" value="1"/>
</dbReference>
<dbReference type="InterPro" id="IPR002110">
    <property type="entry name" value="Ankyrin_rpt"/>
</dbReference>
<dbReference type="Proteomes" id="UP000182944">
    <property type="component" value="Unassembled WGS sequence"/>
</dbReference>
<keyword evidence="5" id="KW-0040">ANK repeat</keyword>
<keyword evidence="1" id="KW-0805">Transcription regulation</keyword>
<dbReference type="NCBIfam" id="TIGR02937">
    <property type="entry name" value="sigma70-ECF"/>
    <property type="match status" value="1"/>
</dbReference>
<dbReference type="GO" id="GO:0016987">
    <property type="term" value="F:sigma factor activity"/>
    <property type="evidence" value="ECO:0007669"/>
    <property type="project" value="UniProtKB-KW"/>
</dbReference>
<dbReference type="SMART" id="SM00248">
    <property type="entry name" value="ANK"/>
    <property type="match status" value="1"/>
</dbReference>
<feature type="repeat" description="ANK" evidence="5">
    <location>
        <begin position="57"/>
        <end position="89"/>
    </location>
</feature>
<dbReference type="InterPro" id="IPR000943">
    <property type="entry name" value="RNA_pol_sigma70"/>
</dbReference>
<dbReference type="Pfam" id="PF07750">
    <property type="entry name" value="GcrA"/>
    <property type="match status" value="1"/>
</dbReference>
<evidence type="ECO:0000256" key="6">
    <source>
        <dbReference type="SAM" id="MobiDB-lite"/>
    </source>
</evidence>
<accession>A0A1H2YQK8</accession>
<feature type="region of interest" description="Disordered" evidence="6">
    <location>
        <begin position="721"/>
        <end position="757"/>
    </location>
</feature>
<dbReference type="RefSeq" id="WP_036731424.1">
    <property type="nucleotide sequence ID" value="NZ_FNNA01000002.1"/>
</dbReference>
<dbReference type="SUPFAM" id="SSF88659">
    <property type="entry name" value="Sigma3 and sigma4 domains of RNA polymerase sigma factors"/>
    <property type="match status" value="2"/>
</dbReference>
<dbReference type="AlphaFoldDB" id="A0A1H2YQK8"/>
<dbReference type="PANTHER" id="PTHR30603:SF47">
    <property type="entry name" value="RNA POLYMERASE SIGMA FACTOR SIGD, CHLOROPLASTIC"/>
    <property type="match status" value="1"/>
</dbReference>
<reference evidence="9" key="1">
    <citation type="submission" date="2016-10" db="EMBL/GenBank/DDBJ databases">
        <authorList>
            <person name="Varghese N."/>
            <person name="Submissions S."/>
        </authorList>
    </citation>
    <scope>NUCLEOTIDE SEQUENCE [LARGE SCALE GENOMIC DNA]</scope>
    <source>
        <strain evidence="9">DSM 29303</strain>
    </source>
</reference>
<dbReference type="InterPro" id="IPR013325">
    <property type="entry name" value="RNA_pol_sigma_r2"/>
</dbReference>
<dbReference type="InterPro" id="IPR036388">
    <property type="entry name" value="WH-like_DNA-bd_sf"/>
</dbReference>
<dbReference type="PANTHER" id="PTHR30603">
    <property type="entry name" value="RNA POLYMERASE SIGMA FACTOR RPO"/>
    <property type="match status" value="1"/>
</dbReference>
<dbReference type="PROSITE" id="PS50297">
    <property type="entry name" value="ANK_REP_REGION"/>
    <property type="match status" value="1"/>
</dbReference>
<dbReference type="Gene3D" id="1.10.10.60">
    <property type="entry name" value="Homeodomain-like"/>
    <property type="match status" value="1"/>
</dbReference>
<feature type="compositionally biased region" description="Basic and acidic residues" evidence="6">
    <location>
        <begin position="740"/>
        <end position="752"/>
    </location>
</feature>
<dbReference type="Pfam" id="PF04545">
    <property type="entry name" value="Sigma70_r4"/>
    <property type="match status" value="1"/>
</dbReference>
<dbReference type="SUPFAM" id="SSF48403">
    <property type="entry name" value="Ankyrin repeat"/>
    <property type="match status" value="1"/>
</dbReference>
<evidence type="ECO:0000256" key="3">
    <source>
        <dbReference type="ARBA" id="ARBA00023125"/>
    </source>
</evidence>
<dbReference type="OrthoDB" id="8434131at2"/>
<dbReference type="GO" id="GO:0006352">
    <property type="term" value="P:DNA-templated transcription initiation"/>
    <property type="evidence" value="ECO:0007669"/>
    <property type="project" value="InterPro"/>
</dbReference>
<dbReference type="InterPro" id="IPR036770">
    <property type="entry name" value="Ankyrin_rpt-contain_sf"/>
</dbReference>
<feature type="domain" description="RNA polymerase sigma-70" evidence="7">
    <location>
        <begin position="687"/>
        <end position="713"/>
    </location>
</feature>
<dbReference type="GO" id="GO:0003677">
    <property type="term" value="F:DNA binding"/>
    <property type="evidence" value="ECO:0007669"/>
    <property type="project" value="UniProtKB-KW"/>
</dbReference>
<keyword evidence="2" id="KW-0731">Sigma factor</keyword>
<dbReference type="InterPro" id="IPR050239">
    <property type="entry name" value="Sigma-70_RNA_pol_init_factors"/>
</dbReference>
<keyword evidence="9" id="KW-1185">Reference proteome</keyword>
<name>A0A1H2YQK8_9RHOB</name>
<evidence type="ECO:0000313" key="9">
    <source>
        <dbReference type="Proteomes" id="UP000182944"/>
    </source>
</evidence>
<evidence type="ECO:0000313" key="8">
    <source>
        <dbReference type="EMBL" id="SDX07241.1"/>
    </source>
</evidence>
<protein>
    <submittedName>
        <fullName evidence="8">RNA polymerase primary sigma factor</fullName>
    </submittedName>
</protein>
<keyword evidence="4" id="KW-0804">Transcription</keyword>
<dbReference type="EMBL" id="FNNA01000002">
    <property type="protein sequence ID" value="SDX07241.1"/>
    <property type="molecule type" value="Genomic_DNA"/>
</dbReference>
<evidence type="ECO:0000256" key="1">
    <source>
        <dbReference type="ARBA" id="ARBA00023015"/>
    </source>
</evidence>
<dbReference type="CDD" id="cd06171">
    <property type="entry name" value="Sigma70_r4"/>
    <property type="match status" value="1"/>
</dbReference>
<dbReference type="PRINTS" id="PR00046">
    <property type="entry name" value="SIGMA70FCT"/>
</dbReference>
<dbReference type="Gene3D" id="1.20.120.1810">
    <property type="match status" value="1"/>
</dbReference>
<dbReference type="Gene3D" id="1.10.10.10">
    <property type="entry name" value="Winged helix-like DNA-binding domain superfamily/Winged helix DNA-binding domain"/>
    <property type="match status" value="2"/>
</dbReference>
<dbReference type="InterPro" id="IPR007627">
    <property type="entry name" value="RNA_pol_sigma70_r2"/>
</dbReference>